<proteinExistence type="predicted"/>
<dbReference type="EMBL" id="JAANBB010000037">
    <property type="protein sequence ID" value="KAF7554077.1"/>
    <property type="molecule type" value="Genomic_DNA"/>
</dbReference>
<accession>A0A9P5HGC6</accession>
<feature type="transmembrane region" description="Helical" evidence="1">
    <location>
        <begin position="72"/>
        <end position="94"/>
    </location>
</feature>
<keyword evidence="1" id="KW-1133">Transmembrane helix</keyword>
<comment type="caution">
    <text evidence="2">The sequence shown here is derived from an EMBL/GenBank/DDBJ whole genome shotgun (WGS) entry which is preliminary data.</text>
</comment>
<dbReference type="OrthoDB" id="3220769at2759"/>
<organism evidence="2 3">
    <name type="scientific">Cylindrodendrum hubeiense</name>
    <dbReference type="NCBI Taxonomy" id="595255"/>
    <lineage>
        <taxon>Eukaryota</taxon>
        <taxon>Fungi</taxon>
        <taxon>Dikarya</taxon>
        <taxon>Ascomycota</taxon>
        <taxon>Pezizomycotina</taxon>
        <taxon>Sordariomycetes</taxon>
        <taxon>Hypocreomycetidae</taxon>
        <taxon>Hypocreales</taxon>
        <taxon>Nectriaceae</taxon>
        <taxon>Cylindrodendrum</taxon>
    </lineage>
</organism>
<dbReference type="Proteomes" id="UP000722485">
    <property type="component" value="Unassembled WGS sequence"/>
</dbReference>
<sequence>MGQTAATPNILTDATLLAHFTANFSDIAMANFKPGPANDSFSVLSETTGPLGTTPSVISTTYICQVPRLKSAASLIVAILVADLVLLQAVWQLYKLVAEAFVVMKKPSANYCEGCLKVHRSDSRGSPATSLLARNNVSSEYHALVDSTGFSSRDDDIRQHTSNEP</sequence>
<dbReference type="AlphaFoldDB" id="A0A9P5HGC6"/>
<keyword evidence="1" id="KW-0472">Membrane</keyword>
<evidence type="ECO:0000313" key="2">
    <source>
        <dbReference type="EMBL" id="KAF7554077.1"/>
    </source>
</evidence>
<keyword evidence="1" id="KW-0812">Transmembrane</keyword>
<gene>
    <name evidence="2" type="ORF">G7Z17_g3187</name>
</gene>
<protein>
    <submittedName>
        <fullName evidence="2">Uncharacterized protein</fullName>
    </submittedName>
</protein>
<keyword evidence="3" id="KW-1185">Reference proteome</keyword>
<name>A0A9P5HGC6_9HYPO</name>
<reference evidence="2" key="1">
    <citation type="submission" date="2020-03" db="EMBL/GenBank/DDBJ databases">
        <title>Draft Genome Sequence of Cylindrodendrum hubeiense.</title>
        <authorList>
            <person name="Buettner E."/>
            <person name="Kellner H."/>
        </authorList>
    </citation>
    <scope>NUCLEOTIDE SEQUENCE</scope>
    <source>
        <strain evidence="2">IHI 201604</strain>
    </source>
</reference>
<evidence type="ECO:0000256" key="1">
    <source>
        <dbReference type="SAM" id="Phobius"/>
    </source>
</evidence>
<evidence type="ECO:0000313" key="3">
    <source>
        <dbReference type="Proteomes" id="UP000722485"/>
    </source>
</evidence>